<feature type="compositionally biased region" description="Polar residues" evidence="4">
    <location>
        <begin position="549"/>
        <end position="565"/>
    </location>
</feature>
<dbReference type="Gene3D" id="3.30.450.20">
    <property type="entry name" value="PAS domain"/>
    <property type="match status" value="2"/>
</dbReference>
<dbReference type="InterPro" id="IPR035965">
    <property type="entry name" value="PAS-like_dom_sf"/>
</dbReference>
<dbReference type="SUPFAM" id="SSF56112">
    <property type="entry name" value="Protein kinase-like (PK-like)"/>
    <property type="match status" value="1"/>
</dbReference>
<dbReference type="InterPro" id="IPR017441">
    <property type="entry name" value="Protein_kinase_ATP_BS"/>
</dbReference>
<dbReference type="EMBL" id="VXIV02003146">
    <property type="protein sequence ID" value="KAF6020786.1"/>
    <property type="molecule type" value="Genomic_DNA"/>
</dbReference>
<evidence type="ECO:0000256" key="1">
    <source>
        <dbReference type="ARBA" id="ARBA00022741"/>
    </source>
</evidence>
<dbReference type="CDD" id="cd00130">
    <property type="entry name" value="PAS"/>
    <property type="match status" value="1"/>
</dbReference>
<dbReference type="GO" id="GO:0005634">
    <property type="term" value="C:nucleus"/>
    <property type="evidence" value="ECO:0007669"/>
    <property type="project" value="TreeGrafter"/>
</dbReference>
<dbReference type="SMART" id="SM00091">
    <property type="entry name" value="PAS"/>
    <property type="match status" value="3"/>
</dbReference>
<dbReference type="PROSITE" id="PS00107">
    <property type="entry name" value="PROTEIN_KINASE_ATP"/>
    <property type="match status" value="1"/>
</dbReference>
<evidence type="ECO:0000259" key="5">
    <source>
        <dbReference type="PROSITE" id="PS50011"/>
    </source>
</evidence>
<dbReference type="Proteomes" id="UP000593567">
    <property type="component" value="Unassembled WGS sequence"/>
</dbReference>
<reference evidence="6" key="1">
    <citation type="submission" date="2020-06" db="EMBL/GenBank/DDBJ databases">
        <title>Draft genome of Bugula neritina, a colonial animal packing powerful symbionts and potential medicines.</title>
        <authorList>
            <person name="Rayko M."/>
        </authorList>
    </citation>
    <scope>NUCLEOTIDE SEQUENCE [LARGE SCALE GENOMIC DNA]</scope>
    <source>
        <strain evidence="6">Kwan_BN1</strain>
    </source>
</reference>
<evidence type="ECO:0000313" key="6">
    <source>
        <dbReference type="EMBL" id="KAF6020786.1"/>
    </source>
</evidence>
<keyword evidence="1 3" id="KW-0547">Nucleotide-binding</keyword>
<feature type="region of interest" description="Disordered" evidence="4">
    <location>
        <begin position="541"/>
        <end position="565"/>
    </location>
</feature>
<protein>
    <submittedName>
        <fullName evidence="6">PASK</fullName>
    </submittedName>
</protein>
<feature type="binding site" evidence="3">
    <location>
        <position position="707"/>
    </location>
    <ligand>
        <name>ATP</name>
        <dbReference type="ChEBI" id="CHEBI:30616"/>
    </ligand>
</feature>
<dbReference type="SMART" id="SM00220">
    <property type="entry name" value="S_TKc"/>
    <property type="match status" value="1"/>
</dbReference>
<dbReference type="AlphaFoldDB" id="A0A7J7J559"/>
<dbReference type="GO" id="GO:0005524">
    <property type="term" value="F:ATP binding"/>
    <property type="evidence" value="ECO:0007669"/>
    <property type="project" value="UniProtKB-UniRule"/>
</dbReference>
<dbReference type="SUPFAM" id="SSF55785">
    <property type="entry name" value="PYP-like sensor domain (PAS domain)"/>
    <property type="match status" value="1"/>
</dbReference>
<dbReference type="OrthoDB" id="10252171at2759"/>
<accession>A0A7J7J559</accession>
<sequence length="827" mass="91616">MAKMSSMTSHEMLNSRLIQSLPGDSFHQMKAEKLNLAHALHRSPLDKIRSGKIERAAQFGITSDVCSNSFDANQSFPKATMTMHKDQSPVLSRLDSIGGAGIQDVSFNRPISRGSFTKSPMPAADVLNKMNQSLDQSLSQSWLFSKYTSTPTSSTPSGYNADSKTSYYASNPNKAVVTIHPKTTEILMANDMACELFGYADEDLLNEKLSKLVRVKRKEQESLEELDIDPATGNILKISGRIMEAQHSDGTSLSVSVWTNMVGSKDSSKCVVVMEPVQKIAAIATVSTQDLLLTCDQSFVSLFGYRSSSELIGENINKVIPSINLPTSAKNLAQEHKKQATTGLSKLGNSFPVSLHVNLTSEDQDLISETGEAYIITVWVFTSISGLVTVSSTGDIKAVNDHFSKFFCGYLSSEVIGKHISTLIPDLTYENGVGDDLLDSGSIPLPPFDEEPESLEIQGSQAEATESLAHITIQPSNVIDRTSTAELLKPLVEVDIDVSNVKLKSNLEELQCEACRLQQQNVNQLEPGEILECSHSPTVLDVENDTSPKKSGQNMTSTPSRSVSWQTKHTLKSDFNLQNGCYCGHIQHKDGSLLGVVIQVKRLELAEGDVVNCLWISQDPEYLGETAQKLLDLTLSSTLNHSLQTPHSPQQNGDGNLDDTIEFPPADGLYRKSYKTTLSVGKGAFGFVKLAQRRTDNKEFVVKFIKKSKVLKECWIDNEKLGHISLEIHLLSKLDHPNIVKLIDVFENKEYFQLVMEKHGSGIDMFEFIEKNPHMDERLASYLFRQVVEAVDYLRSLSILHRDIKDENIILNESFDIKLIEFLIEIE</sequence>
<organism evidence="6 7">
    <name type="scientific">Bugula neritina</name>
    <name type="common">Brown bryozoan</name>
    <name type="synonym">Sertularia neritina</name>
    <dbReference type="NCBI Taxonomy" id="10212"/>
    <lineage>
        <taxon>Eukaryota</taxon>
        <taxon>Metazoa</taxon>
        <taxon>Spiralia</taxon>
        <taxon>Lophotrochozoa</taxon>
        <taxon>Bryozoa</taxon>
        <taxon>Gymnolaemata</taxon>
        <taxon>Cheilostomatida</taxon>
        <taxon>Flustrina</taxon>
        <taxon>Buguloidea</taxon>
        <taxon>Bugulidae</taxon>
        <taxon>Bugula</taxon>
    </lineage>
</organism>
<dbReference type="InterPro" id="IPR011009">
    <property type="entry name" value="Kinase-like_dom_sf"/>
</dbReference>
<keyword evidence="2 3" id="KW-0067">ATP-binding</keyword>
<dbReference type="InterPro" id="IPR000014">
    <property type="entry name" value="PAS"/>
</dbReference>
<dbReference type="InterPro" id="IPR008271">
    <property type="entry name" value="Ser/Thr_kinase_AS"/>
</dbReference>
<evidence type="ECO:0000313" key="7">
    <source>
        <dbReference type="Proteomes" id="UP000593567"/>
    </source>
</evidence>
<feature type="domain" description="Protein kinase" evidence="5">
    <location>
        <begin position="674"/>
        <end position="827"/>
    </location>
</feature>
<dbReference type="Gene3D" id="3.30.200.20">
    <property type="entry name" value="Phosphorylase Kinase, domain 1"/>
    <property type="match status" value="1"/>
</dbReference>
<dbReference type="GO" id="GO:0035556">
    <property type="term" value="P:intracellular signal transduction"/>
    <property type="evidence" value="ECO:0007669"/>
    <property type="project" value="TreeGrafter"/>
</dbReference>
<dbReference type="PROSITE" id="PS00108">
    <property type="entry name" value="PROTEIN_KINASE_ST"/>
    <property type="match status" value="1"/>
</dbReference>
<dbReference type="PROSITE" id="PS50011">
    <property type="entry name" value="PROTEIN_KINASE_DOM"/>
    <property type="match status" value="1"/>
</dbReference>
<dbReference type="Pfam" id="PF00069">
    <property type="entry name" value="Pkinase"/>
    <property type="match status" value="1"/>
</dbReference>
<keyword evidence="7" id="KW-1185">Reference proteome</keyword>
<dbReference type="GO" id="GO:0004674">
    <property type="term" value="F:protein serine/threonine kinase activity"/>
    <property type="evidence" value="ECO:0007669"/>
    <property type="project" value="TreeGrafter"/>
</dbReference>
<dbReference type="Pfam" id="PF13426">
    <property type="entry name" value="PAS_9"/>
    <property type="match status" value="2"/>
</dbReference>
<dbReference type="GO" id="GO:0045719">
    <property type="term" value="P:negative regulation of glycogen biosynthetic process"/>
    <property type="evidence" value="ECO:0007669"/>
    <property type="project" value="TreeGrafter"/>
</dbReference>
<proteinExistence type="predicted"/>
<dbReference type="GO" id="GO:0005829">
    <property type="term" value="C:cytosol"/>
    <property type="evidence" value="ECO:0007669"/>
    <property type="project" value="TreeGrafter"/>
</dbReference>
<dbReference type="PANTHER" id="PTHR24346">
    <property type="entry name" value="MAP/MICROTUBULE AFFINITY-REGULATING KINASE"/>
    <property type="match status" value="1"/>
</dbReference>
<name>A0A7J7J559_BUGNE</name>
<evidence type="ECO:0000256" key="3">
    <source>
        <dbReference type="PROSITE-ProRule" id="PRU10141"/>
    </source>
</evidence>
<dbReference type="PANTHER" id="PTHR24346:SF51">
    <property type="entry name" value="PAS DOMAIN-CONTAINING SERINE_THREONINE-PROTEIN KINASE"/>
    <property type="match status" value="1"/>
</dbReference>
<dbReference type="FunFam" id="3.30.200.20:FF:000346">
    <property type="entry name" value="PAS domain-containing serine/threonine-protein kinase"/>
    <property type="match status" value="1"/>
</dbReference>
<comment type="caution">
    <text evidence="6">The sequence shown here is derived from an EMBL/GenBank/DDBJ whole genome shotgun (WGS) entry which is preliminary data.</text>
</comment>
<evidence type="ECO:0000256" key="4">
    <source>
        <dbReference type="SAM" id="MobiDB-lite"/>
    </source>
</evidence>
<dbReference type="InterPro" id="IPR000719">
    <property type="entry name" value="Prot_kinase_dom"/>
</dbReference>
<dbReference type="Gene3D" id="1.10.510.10">
    <property type="entry name" value="Transferase(Phosphotransferase) domain 1"/>
    <property type="match status" value="1"/>
</dbReference>
<gene>
    <name evidence="6" type="ORF">EB796_020942</name>
</gene>
<evidence type="ECO:0000256" key="2">
    <source>
        <dbReference type="ARBA" id="ARBA00022840"/>
    </source>
</evidence>